<dbReference type="GO" id="GO:0051536">
    <property type="term" value="F:iron-sulfur cluster binding"/>
    <property type="evidence" value="ECO:0007669"/>
    <property type="project" value="UniProtKB-KW"/>
</dbReference>
<dbReference type="EMBL" id="QHKO01000005">
    <property type="protein sequence ID" value="RAL21756.1"/>
    <property type="molecule type" value="Genomic_DNA"/>
</dbReference>
<dbReference type="Pfam" id="PF04055">
    <property type="entry name" value="Radical_SAM"/>
    <property type="match status" value="1"/>
</dbReference>
<dbReference type="PROSITE" id="PS51918">
    <property type="entry name" value="RADICAL_SAM"/>
    <property type="match status" value="1"/>
</dbReference>
<evidence type="ECO:0000313" key="7">
    <source>
        <dbReference type="Proteomes" id="UP000249169"/>
    </source>
</evidence>
<dbReference type="SMART" id="SM00729">
    <property type="entry name" value="Elp3"/>
    <property type="match status" value="1"/>
</dbReference>
<gene>
    <name evidence="6" type="ORF">DL240_12965</name>
</gene>
<dbReference type="GO" id="GO:0046872">
    <property type="term" value="F:metal ion binding"/>
    <property type="evidence" value="ECO:0007669"/>
    <property type="project" value="UniProtKB-KW"/>
</dbReference>
<dbReference type="SFLD" id="SFLDG01386">
    <property type="entry name" value="main_SPASM_domain-containing"/>
    <property type="match status" value="1"/>
</dbReference>
<dbReference type="GO" id="GO:0003824">
    <property type="term" value="F:catalytic activity"/>
    <property type="evidence" value="ECO:0007669"/>
    <property type="project" value="InterPro"/>
</dbReference>
<keyword evidence="3" id="KW-0408">Iron</keyword>
<protein>
    <submittedName>
        <fullName evidence="6">Heme biosynthesis protein</fullName>
    </submittedName>
</protein>
<dbReference type="AlphaFoldDB" id="A0A328C8Q4"/>
<name>A0A328C8Q4_9DELT</name>
<comment type="caution">
    <text evidence="6">The sequence shown here is derived from an EMBL/GenBank/DDBJ whole genome shotgun (WGS) entry which is preliminary data.</text>
</comment>
<evidence type="ECO:0000259" key="5">
    <source>
        <dbReference type="PROSITE" id="PS51918"/>
    </source>
</evidence>
<dbReference type="SFLD" id="SFLDG01067">
    <property type="entry name" value="SPASM/twitch_domain_containing"/>
    <property type="match status" value="1"/>
</dbReference>
<sequence>MILRRTWNKKTLVTLATPGTRQTIASCRMCMVPRLMSTPILIRMPTRAPMPTEPKARRPARAVRPEDLERGTPLYCVWEITLACDLGCRHCGSRAGKARPDELSTKECLEVVDQLAKLGIREVTLIGGEAYLREDWPQIAAEITRQGMVCSMTTGGRDLSAKRVEQAVESGIRIISVSLDGLQQTHDALRGRKGAFESALASARRIADSPIRLGVNTQINRLSLPELPALVDVLVELGINAWQLQLTVPMGRAADRPELLLQPYDLLEVFPLLAYLKATKLSPRGIGLYPGNNIGYFGPYEQMLRFRGEEGVHWSGCSAGKWSIGLEADGKIKGCPSLPTQHYTGANVRDLSIAETVATTPELKYLRERTVEDLWGYCRTCYYAAECKAGCSWTSHSLLGKTGNNPYCIHRAMDFERRGQRERVVKVEGASGKPFDTGRFEIVVEEMEERAPLELRTILGRSQEEVASLSGDAPSIWSLEHIRQALKRS</sequence>
<dbReference type="InterPro" id="IPR013785">
    <property type="entry name" value="Aldolase_TIM"/>
</dbReference>
<dbReference type="InterPro" id="IPR006638">
    <property type="entry name" value="Elp3/MiaA/NifB-like_rSAM"/>
</dbReference>
<dbReference type="Proteomes" id="UP000249169">
    <property type="component" value="Unassembled WGS sequence"/>
</dbReference>
<dbReference type="Gene3D" id="3.20.20.70">
    <property type="entry name" value="Aldolase class I"/>
    <property type="match status" value="1"/>
</dbReference>
<dbReference type="InterPro" id="IPR007197">
    <property type="entry name" value="rSAM"/>
</dbReference>
<keyword evidence="1" id="KW-0949">S-adenosyl-L-methionine</keyword>
<organism evidence="6 7">
    <name type="scientific">Lujinxingia litoralis</name>
    <dbReference type="NCBI Taxonomy" id="2211119"/>
    <lineage>
        <taxon>Bacteria</taxon>
        <taxon>Deltaproteobacteria</taxon>
        <taxon>Bradymonadales</taxon>
        <taxon>Lujinxingiaceae</taxon>
        <taxon>Lujinxingia</taxon>
    </lineage>
</organism>
<evidence type="ECO:0000256" key="4">
    <source>
        <dbReference type="ARBA" id="ARBA00023014"/>
    </source>
</evidence>
<dbReference type="SFLD" id="SFLDS00029">
    <property type="entry name" value="Radical_SAM"/>
    <property type="match status" value="1"/>
</dbReference>
<keyword evidence="2" id="KW-0479">Metal-binding</keyword>
<proteinExistence type="predicted"/>
<dbReference type="InterPro" id="IPR050377">
    <property type="entry name" value="Radical_SAM_PqqE_MftC-like"/>
</dbReference>
<dbReference type="CDD" id="cd01335">
    <property type="entry name" value="Radical_SAM"/>
    <property type="match status" value="1"/>
</dbReference>
<dbReference type="NCBIfam" id="TIGR04085">
    <property type="entry name" value="rSAM_more_4Fe4S"/>
    <property type="match status" value="1"/>
</dbReference>
<dbReference type="SUPFAM" id="SSF102114">
    <property type="entry name" value="Radical SAM enzymes"/>
    <property type="match status" value="1"/>
</dbReference>
<dbReference type="InterPro" id="IPR058240">
    <property type="entry name" value="rSAM_sf"/>
</dbReference>
<dbReference type="InterPro" id="IPR023885">
    <property type="entry name" value="4Fe4S-binding_SPASM_dom"/>
</dbReference>
<evidence type="ECO:0000256" key="1">
    <source>
        <dbReference type="ARBA" id="ARBA00022691"/>
    </source>
</evidence>
<dbReference type="PANTHER" id="PTHR11228">
    <property type="entry name" value="RADICAL SAM DOMAIN PROTEIN"/>
    <property type="match status" value="1"/>
</dbReference>
<evidence type="ECO:0000256" key="2">
    <source>
        <dbReference type="ARBA" id="ARBA00022723"/>
    </source>
</evidence>
<evidence type="ECO:0000313" key="6">
    <source>
        <dbReference type="EMBL" id="RAL21756.1"/>
    </source>
</evidence>
<keyword evidence="4" id="KW-0411">Iron-sulfur</keyword>
<feature type="domain" description="Radical SAM core" evidence="5">
    <location>
        <begin position="70"/>
        <end position="284"/>
    </location>
</feature>
<evidence type="ECO:0000256" key="3">
    <source>
        <dbReference type="ARBA" id="ARBA00023004"/>
    </source>
</evidence>
<reference evidence="6 7" key="1">
    <citation type="submission" date="2018-05" db="EMBL/GenBank/DDBJ databases">
        <title>Lujinxingia marina gen. nov. sp. nov., a new facultative anaerobic member of the class Deltaproteobacteria, and proposal of Lujinxingaceae fam. nov.</title>
        <authorList>
            <person name="Li C.-M."/>
        </authorList>
    </citation>
    <scope>NUCLEOTIDE SEQUENCE [LARGE SCALE GENOMIC DNA]</scope>
    <source>
        <strain evidence="6 7">B210</strain>
    </source>
</reference>
<keyword evidence="7" id="KW-1185">Reference proteome</keyword>
<dbReference type="PANTHER" id="PTHR11228:SF7">
    <property type="entry name" value="PQQA PEPTIDE CYCLASE"/>
    <property type="match status" value="1"/>
</dbReference>
<accession>A0A328C8Q4</accession>